<sequence>MEHFQLSGHSDEAQKIRVELDRFTKVEQDIHLKPIENIWSAVISRHAEAIHQGTHLLTGAISFYYFYLAVINQLHNHSLNSNFFSFTTLIDSSMISMNKLNKFD</sequence>
<evidence type="ECO:0000313" key="2">
    <source>
        <dbReference type="Proteomes" id="UP000179807"/>
    </source>
</evidence>
<comment type="caution">
    <text evidence="1">The sequence shown here is derived from an EMBL/GenBank/DDBJ whole genome shotgun (WGS) entry which is preliminary data.</text>
</comment>
<dbReference type="RefSeq" id="XP_068363977.1">
    <property type="nucleotide sequence ID" value="XM_068500964.1"/>
</dbReference>
<keyword evidence="2" id="KW-1185">Reference proteome</keyword>
<dbReference type="Proteomes" id="UP000179807">
    <property type="component" value="Unassembled WGS sequence"/>
</dbReference>
<protein>
    <submittedName>
        <fullName evidence="1">Uncharacterized protein</fullName>
    </submittedName>
</protein>
<dbReference type="VEuPathDB" id="TrichDB:TRFO_19728"/>
<dbReference type="GeneID" id="94835668"/>
<organism evidence="1 2">
    <name type="scientific">Tritrichomonas foetus</name>
    <dbReference type="NCBI Taxonomy" id="1144522"/>
    <lineage>
        <taxon>Eukaryota</taxon>
        <taxon>Metamonada</taxon>
        <taxon>Parabasalia</taxon>
        <taxon>Tritrichomonadida</taxon>
        <taxon>Tritrichomonadidae</taxon>
        <taxon>Tritrichomonas</taxon>
    </lineage>
</organism>
<proteinExistence type="predicted"/>
<dbReference type="AlphaFoldDB" id="A0A1J4KHK0"/>
<gene>
    <name evidence="1" type="ORF">TRFO_19728</name>
</gene>
<name>A0A1J4KHK0_9EUKA</name>
<evidence type="ECO:0000313" key="1">
    <source>
        <dbReference type="EMBL" id="OHT10841.1"/>
    </source>
</evidence>
<reference evidence="1" key="1">
    <citation type="submission" date="2016-10" db="EMBL/GenBank/DDBJ databases">
        <authorList>
            <person name="Benchimol M."/>
            <person name="Almeida L.G."/>
            <person name="Vasconcelos A.T."/>
            <person name="Perreira-Neves A."/>
            <person name="Rosa I.A."/>
            <person name="Tasca T."/>
            <person name="Bogo M.R."/>
            <person name="de Souza W."/>
        </authorList>
    </citation>
    <scope>NUCLEOTIDE SEQUENCE [LARGE SCALE GENOMIC DNA]</scope>
    <source>
        <strain evidence="1">K</strain>
    </source>
</reference>
<accession>A0A1J4KHK0</accession>
<dbReference type="EMBL" id="MLAK01000600">
    <property type="protein sequence ID" value="OHT10841.1"/>
    <property type="molecule type" value="Genomic_DNA"/>
</dbReference>